<name>A0ABW2YS47_9SPHI</name>
<evidence type="ECO:0000313" key="3">
    <source>
        <dbReference type="EMBL" id="MFD0748881.1"/>
    </source>
</evidence>
<dbReference type="InterPro" id="IPR029044">
    <property type="entry name" value="Nucleotide-diphossugar_trans"/>
</dbReference>
<dbReference type="SUPFAM" id="SSF53448">
    <property type="entry name" value="Nucleotide-diphospho-sugar transferases"/>
    <property type="match status" value="1"/>
</dbReference>
<keyword evidence="4" id="KW-1185">Reference proteome</keyword>
<evidence type="ECO:0000259" key="2">
    <source>
        <dbReference type="Pfam" id="PF00535"/>
    </source>
</evidence>
<proteinExistence type="inferred from homology"/>
<organism evidence="3 4">
    <name type="scientific">Mucilaginibacter calamicampi</name>
    <dbReference type="NCBI Taxonomy" id="1302352"/>
    <lineage>
        <taxon>Bacteria</taxon>
        <taxon>Pseudomonadati</taxon>
        <taxon>Bacteroidota</taxon>
        <taxon>Sphingobacteriia</taxon>
        <taxon>Sphingobacteriales</taxon>
        <taxon>Sphingobacteriaceae</taxon>
        <taxon>Mucilaginibacter</taxon>
    </lineage>
</organism>
<gene>
    <name evidence="3" type="ORF">ACFQZS_01925</name>
</gene>
<dbReference type="RefSeq" id="WP_377096778.1">
    <property type="nucleotide sequence ID" value="NZ_JBHTHU010000001.1"/>
</dbReference>
<evidence type="ECO:0000313" key="4">
    <source>
        <dbReference type="Proteomes" id="UP001596958"/>
    </source>
</evidence>
<dbReference type="GO" id="GO:0016757">
    <property type="term" value="F:glycosyltransferase activity"/>
    <property type="evidence" value="ECO:0007669"/>
    <property type="project" value="UniProtKB-KW"/>
</dbReference>
<dbReference type="Pfam" id="PF00535">
    <property type="entry name" value="Glycos_transf_2"/>
    <property type="match status" value="1"/>
</dbReference>
<sequence length="288" mass="34254">MKTPFSFVILTYNEEMHLPRLLQSIAGLNAPVFILDSGSTDNTLAIAQQFGAVTLQNKFINHPQQWHHALNNFGIETPWVICLDADQIVSEILRQKLLNFNGEEYDKIDGIYFNRKYVFKGQWIKHGGYYPFYQLKMFKYGVGYSDLNEHMDHRFVVPGNTVIWKEGLIVEENFKENNISFWLDKHNRYSDLVAQEEVERMQSLREQTVKPRLSGTPDERTAWRKQLWWKLPRYIRPMLYLTQRMIFQLGLLDGRTGIIYHFLQSFWFRLVVDIKIDELLKQQRDVKK</sequence>
<dbReference type="CDD" id="cd02511">
    <property type="entry name" value="Beta4Glucosyltransferase"/>
    <property type="match status" value="1"/>
</dbReference>
<reference evidence="4" key="1">
    <citation type="journal article" date="2019" name="Int. J. Syst. Evol. Microbiol.">
        <title>The Global Catalogue of Microorganisms (GCM) 10K type strain sequencing project: providing services to taxonomists for standard genome sequencing and annotation.</title>
        <authorList>
            <consortium name="The Broad Institute Genomics Platform"/>
            <consortium name="The Broad Institute Genome Sequencing Center for Infectious Disease"/>
            <person name="Wu L."/>
            <person name="Ma J."/>
        </authorList>
    </citation>
    <scope>NUCLEOTIDE SEQUENCE [LARGE SCALE GENOMIC DNA]</scope>
    <source>
        <strain evidence="4">CCUG 63418</strain>
    </source>
</reference>
<dbReference type="EC" id="2.4.-.-" evidence="3"/>
<dbReference type="Gene3D" id="3.90.550.10">
    <property type="entry name" value="Spore Coat Polysaccharide Biosynthesis Protein SpsA, Chain A"/>
    <property type="match status" value="1"/>
</dbReference>
<accession>A0ABW2YS47</accession>
<dbReference type="InterPro" id="IPR001173">
    <property type="entry name" value="Glyco_trans_2-like"/>
</dbReference>
<evidence type="ECO:0000256" key="1">
    <source>
        <dbReference type="ARBA" id="ARBA00038494"/>
    </source>
</evidence>
<dbReference type="PANTHER" id="PTHR43630:SF2">
    <property type="entry name" value="GLYCOSYLTRANSFERASE"/>
    <property type="match status" value="1"/>
</dbReference>
<keyword evidence="3" id="KW-0808">Transferase</keyword>
<dbReference type="Proteomes" id="UP001596958">
    <property type="component" value="Unassembled WGS sequence"/>
</dbReference>
<comment type="caution">
    <text evidence="3">The sequence shown here is derived from an EMBL/GenBank/DDBJ whole genome shotgun (WGS) entry which is preliminary data.</text>
</comment>
<dbReference type="EMBL" id="JBHTHU010000001">
    <property type="protein sequence ID" value="MFD0748881.1"/>
    <property type="molecule type" value="Genomic_DNA"/>
</dbReference>
<protein>
    <submittedName>
        <fullName evidence="3">Glycosyltransferase family 2 protein</fullName>
        <ecNumber evidence="3">2.4.-.-</ecNumber>
    </submittedName>
</protein>
<keyword evidence="3" id="KW-0328">Glycosyltransferase</keyword>
<comment type="similarity">
    <text evidence="1">Belongs to the glycosyltransferase 2 family. WaaE/KdtX subfamily.</text>
</comment>
<dbReference type="PANTHER" id="PTHR43630">
    <property type="entry name" value="POLY-BETA-1,6-N-ACETYL-D-GLUCOSAMINE SYNTHASE"/>
    <property type="match status" value="1"/>
</dbReference>
<feature type="domain" description="Glycosyltransferase 2-like" evidence="2">
    <location>
        <begin position="6"/>
        <end position="134"/>
    </location>
</feature>